<dbReference type="RefSeq" id="WP_344695440.1">
    <property type="nucleotide sequence ID" value="NZ_BAABBR010000001.1"/>
</dbReference>
<gene>
    <name evidence="4" type="ORF">GCM10022281_05250</name>
</gene>
<keyword evidence="5" id="KW-1185">Reference proteome</keyword>
<accession>A0ABP7TNR5</accession>
<dbReference type="PROSITE" id="PS50076">
    <property type="entry name" value="DNAJ_2"/>
    <property type="match status" value="1"/>
</dbReference>
<evidence type="ECO:0000259" key="3">
    <source>
        <dbReference type="PROSITE" id="PS50076"/>
    </source>
</evidence>
<feature type="compositionally biased region" description="Basic and acidic residues" evidence="1">
    <location>
        <begin position="76"/>
        <end position="85"/>
    </location>
</feature>
<feature type="transmembrane region" description="Helical" evidence="2">
    <location>
        <begin position="113"/>
        <end position="135"/>
    </location>
</feature>
<feature type="region of interest" description="Disordered" evidence="1">
    <location>
        <begin position="187"/>
        <end position="280"/>
    </location>
</feature>
<feature type="domain" description="J" evidence="3">
    <location>
        <begin position="9"/>
        <end position="69"/>
    </location>
</feature>
<keyword evidence="2" id="KW-1133">Transmembrane helix</keyword>
<feature type="region of interest" description="Disordered" evidence="1">
    <location>
        <begin position="143"/>
        <end position="164"/>
    </location>
</feature>
<keyword evidence="2" id="KW-0472">Membrane</keyword>
<evidence type="ECO:0000313" key="4">
    <source>
        <dbReference type="EMBL" id="GAA4029080.1"/>
    </source>
</evidence>
<name>A0ABP7TNR5_9SPHN</name>
<dbReference type="SUPFAM" id="SSF74653">
    <property type="entry name" value="TolA/TonB C-terminal domain"/>
    <property type="match status" value="1"/>
</dbReference>
<dbReference type="InterPro" id="IPR001623">
    <property type="entry name" value="DnaJ_domain"/>
</dbReference>
<feature type="region of interest" description="Disordered" evidence="1">
    <location>
        <begin position="60"/>
        <end position="99"/>
    </location>
</feature>
<feature type="compositionally biased region" description="Pro residues" evidence="1">
    <location>
        <begin position="245"/>
        <end position="258"/>
    </location>
</feature>
<dbReference type="Gene3D" id="3.30.1150.10">
    <property type="match status" value="1"/>
</dbReference>
<proteinExistence type="predicted"/>
<evidence type="ECO:0000256" key="2">
    <source>
        <dbReference type="SAM" id="Phobius"/>
    </source>
</evidence>
<evidence type="ECO:0000313" key="5">
    <source>
        <dbReference type="Proteomes" id="UP001424459"/>
    </source>
</evidence>
<dbReference type="InterPro" id="IPR037682">
    <property type="entry name" value="TonB_C"/>
</dbReference>
<sequence>MATRDRPLDYYEVLQVGRDASADELTAAYRARILAIRDVPGSGEETRRLNLAYRALSNPERRREYDASLDGGPRADPTEVEERPVETPPPPSPADEDHEALVAERPQRRRTGLMAFASVLALLLLVAGAWAAGLFGTDRQVAQRNDGSGQAGPPASTEVATADPQPNIYDKIVAALPDPVARQLKPEEAQAGTETAEVIPPVVRSTIPRETQSAAPSPRAAEPTSDAVEPSPPSDTATTTEEPTPDPTPAPPPPPPAPVDRSAGPRLLSGGLVDGDNQGGRFQGTVGVRLAIGANGRASSCRVVRTSGNGALDSTTCALLQQRLVFAPARDQNGNAVATEVESSHVWGRIPRRR</sequence>
<dbReference type="EMBL" id="BAABBR010000001">
    <property type="protein sequence ID" value="GAA4029080.1"/>
    <property type="molecule type" value="Genomic_DNA"/>
</dbReference>
<evidence type="ECO:0000256" key="1">
    <source>
        <dbReference type="SAM" id="MobiDB-lite"/>
    </source>
</evidence>
<reference evidence="5" key="1">
    <citation type="journal article" date="2019" name="Int. J. Syst. Evol. Microbiol.">
        <title>The Global Catalogue of Microorganisms (GCM) 10K type strain sequencing project: providing services to taxonomists for standard genome sequencing and annotation.</title>
        <authorList>
            <consortium name="The Broad Institute Genomics Platform"/>
            <consortium name="The Broad Institute Genome Sequencing Center for Infectious Disease"/>
            <person name="Wu L."/>
            <person name="Ma J."/>
        </authorList>
    </citation>
    <scope>NUCLEOTIDE SEQUENCE [LARGE SCALE GENOMIC DNA]</scope>
    <source>
        <strain evidence="5">JCM 17564</strain>
    </source>
</reference>
<dbReference type="InterPro" id="IPR036869">
    <property type="entry name" value="J_dom_sf"/>
</dbReference>
<dbReference type="PRINTS" id="PR00625">
    <property type="entry name" value="JDOMAIN"/>
</dbReference>
<protein>
    <recommendedName>
        <fullName evidence="3">J domain-containing protein</fullName>
    </recommendedName>
</protein>
<comment type="caution">
    <text evidence="4">The sequence shown here is derived from an EMBL/GenBank/DDBJ whole genome shotgun (WGS) entry which is preliminary data.</text>
</comment>
<organism evidence="4 5">
    <name type="scientific">Sphingomonas rosea</name>
    <dbReference type="NCBI Taxonomy" id="335605"/>
    <lineage>
        <taxon>Bacteria</taxon>
        <taxon>Pseudomonadati</taxon>
        <taxon>Pseudomonadota</taxon>
        <taxon>Alphaproteobacteria</taxon>
        <taxon>Sphingomonadales</taxon>
        <taxon>Sphingomonadaceae</taxon>
        <taxon>Sphingomonas</taxon>
    </lineage>
</organism>
<dbReference type="Proteomes" id="UP001424459">
    <property type="component" value="Unassembled WGS sequence"/>
</dbReference>
<dbReference type="CDD" id="cd06257">
    <property type="entry name" value="DnaJ"/>
    <property type="match status" value="1"/>
</dbReference>
<dbReference type="Pfam" id="PF00226">
    <property type="entry name" value="DnaJ"/>
    <property type="match status" value="1"/>
</dbReference>
<keyword evidence="2" id="KW-0812">Transmembrane</keyword>
<dbReference type="SUPFAM" id="SSF46565">
    <property type="entry name" value="Chaperone J-domain"/>
    <property type="match status" value="1"/>
</dbReference>
<dbReference type="SMART" id="SM00271">
    <property type="entry name" value="DnaJ"/>
    <property type="match status" value="1"/>
</dbReference>
<dbReference type="Pfam" id="PF03544">
    <property type="entry name" value="TonB_C"/>
    <property type="match status" value="1"/>
</dbReference>
<dbReference type="Gene3D" id="1.10.287.110">
    <property type="entry name" value="DnaJ domain"/>
    <property type="match status" value="1"/>
</dbReference>